<proteinExistence type="predicted"/>
<dbReference type="Proteomes" id="UP000007392">
    <property type="component" value="Chromosome"/>
</dbReference>
<evidence type="ECO:0000256" key="1">
    <source>
        <dbReference type="ARBA" id="ARBA00023098"/>
    </source>
</evidence>
<feature type="short sequence motif" description="GXGXXG" evidence="2">
    <location>
        <begin position="29"/>
        <end position="34"/>
    </location>
</feature>
<dbReference type="KEGG" id="pmw:B2K_39490"/>
<feature type="short sequence motif" description="GXSXG" evidence="2">
    <location>
        <begin position="56"/>
        <end position="60"/>
    </location>
</feature>
<accession>I0BK19</accession>
<gene>
    <name evidence="4" type="ORF">B2K_39490</name>
</gene>
<dbReference type="GO" id="GO:0016042">
    <property type="term" value="P:lipid catabolic process"/>
    <property type="evidence" value="ECO:0007669"/>
    <property type="project" value="UniProtKB-UniRule"/>
</dbReference>
<dbReference type="Gene3D" id="3.40.1090.10">
    <property type="entry name" value="Cytosolic phospholipase A2 catalytic domain"/>
    <property type="match status" value="2"/>
</dbReference>
<keyword evidence="2" id="KW-0378">Hydrolase</keyword>
<feature type="active site" description="Proton acceptor" evidence="2">
    <location>
        <position position="205"/>
    </location>
</feature>
<protein>
    <submittedName>
        <fullName evidence="4">Patatin</fullName>
    </submittedName>
</protein>
<dbReference type="CDD" id="cd07207">
    <property type="entry name" value="Pat_ExoU_VipD_like"/>
    <property type="match status" value="1"/>
</dbReference>
<name>I0BK19_9BACL</name>
<organism evidence="4">
    <name type="scientific">Paenibacillus mucilaginosus K02</name>
    <dbReference type="NCBI Taxonomy" id="997761"/>
    <lineage>
        <taxon>Bacteria</taxon>
        <taxon>Bacillati</taxon>
        <taxon>Bacillota</taxon>
        <taxon>Bacilli</taxon>
        <taxon>Bacillales</taxon>
        <taxon>Paenibacillaceae</taxon>
        <taxon>Paenibacillus</taxon>
    </lineage>
</organism>
<feature type="active site" description="Nucleophile" evidence="2">
    <location>
        <position position="58"/>
    </location>
</feature>
<dbReference type="Pfam" id="PF01734">
    <property type="entry name" value="Patatin"/>
    <property type="match status" value="1"/>
</dbReference>
<reference evidence="4" key="1">
    <citation type="submission" date="2013-06" db="EMBL/GenBank/DDBJ databases">
        <title>Complete genome sequence of Paenibacillus mucilaginosus K02.</title>
        <authorList>
            <person name="Xiao B."/>
            <person name="Sun L."/>
            <person name="Xiao L."/>
            <person name="Lian B."/>
        </authorList>
    </citation>
    <scope>NUCLEOTIDE SEQUENCE [LARGE SCALE GENOMIC DNA]</scope>
    <source>
        <strain evidence="4">K02</strain>
    </source>
</reference>
<keyword evidence="1 2" id="KW-0443">Lipid metabolism</keyword>
<feature type="domain" description="PNPLA" evidence="3">
    <location>
        <begin position="25"/>
        <end position="218"/>
    </location>
</feature>
<dbReference type="InterPro" id="IPR016035">
    <property type="entry name" value="Acyl_Trfase/lysoPLipase"/>
</dbReference>
<evidence type="ECO:0000313" key="4">
    <source>
        <dbReference type="EMBL" id="AFH62716.2"/>
    </source>
</evidence>
<dbReference type="GO" id="GO:0016787">
    <property type="term" value="F:hydrolase activity"/>
    <property type="evidence" value="ECO:0007669"/>
    <property type="project" value="UniProtKB-UniRule"/>
</dbReference>
<dbReference type="InterPro" id="IPR052580">
    <property type="entry name" value="Lipid_Hydrolase"/>
</dbReference>
<dbReference type="PANTHER" id="PTHR46394:SF1">
    <property type="entry name" value="PNPLA DOMAIN-CONTAINING PROTEIN"/>
    <property type="match status" value="1"/>
</dbReference>
<evidence type="ECO:0000259" key="3">
    <source>
        <dbReference type="PROSITE" id="PS51635"/>
    </source>
</evidence>
<sequence length="344" mass="39003">MQEGKLFQLQRGFSYKGREKMQADAVFEGGGVKGIAFIGALQVMELNGYKWERLAGTSAGSIIAALLAAGYRSSEILKLMQSLEYRDLLGRTWMNEVPVLGNVLPIVSKSGIYVNNILEKKLEQWLGHKNIRTFGDLTPGKLSIIASNVSNGKMVVLPEDLHLYGLQASSFPIALAVRMSTSLPFFYQPYLWQTPAHPKPHYMLDGGLLSNYPIWLFDVEGTPRWPTFGFRLSEKRTYAPHQPIRGPLSLFKGMFRTMLQAHDQRHVDSHAENRTIFIPTGNVTTTKFDLTEEDKEFLLHSGTQAALSFLEGWNFERYKVRFRESSVFSSEGPRQEQDEGFLYH</sequence>
<keyword evidence="2" id="KW-0442">Lipid degradation</keyword>
<dbReference type="PANTHER" id="PTHR46394">
    <property type="entry name" value="ANNEXIN"/>
    <property type="match status" value="1"/>
</dbReference>
<evidence type="ECO:0000256" key="2">
    <source>
        <dbReference type="PROSITE-ProRule" id="PRU01161"/>
    </source>
</evidence>
<dbReference type="HOGENOM" id="CLU_047251_3_0_9"/>
<dbReference type="EMBL" id="CP003422">
    <property type="protein sequence ID" value="AFH62716.2"/>
    <property type="molecule type" value="Genomic_DNA"/>
</dbReference>
<dbReference type="SUPFAM" id="SSF52151">
    <property type="entry name" value="FabD/lysophospholipase-like"/>
    <property type="match status" value="1"/>
</dbReference>
<dbReference type="InterPro" id="IPR002641">
    <property type="entry name" value="PNPLA_dom"/>
</dbReference>
<dbReference type="PROSITE" id="PS51635">
    <property type="entry name" value="PNPLA"/>
    <property type="match status" value="1"/>
</dbReference>
<dbReference type="AlphaFoldDB" id="I0BK19"/>
<feature type="short sequence motif" description="DGA/G" evidence="2">
    <location>
        <begin position="205"/>
        <end position="207"/>
    </location>
</feature>